<dbReference type="Proteomes" id="UP001201980">
    <property type="component" value="Unassembled WGS sequence"/>
</dbReference>
<organism evidence="1 2">
    <name type="scientific">Zalerion maritima</name>
    <dbReference type="NCBI Taxonomy" id="339359"/>
    <lineage>
        <taxon>Eukaryota</taxon>
        <taxon>Fungi</taxon>
        <taxon>Dikarya</taxon>
        <taxon>Ascomycota</taxon>
        <taxon>Pezizomycotina</taxon>
        <taxon>Sordariomycetes</taxon>
        <taxon>Lulworthiomycetidae</taxon>
        <taxon>Lulworthiales</taxon>
        <taxon>Lulworthiaceae</taxon>
        <taxon>Zalerion</taxon>
    </lineage>
</organism>
<dbReference type="AlphaFoldDB" id="A0AAD5WP89"/>
<sequence>MCYSLYGQLTSFKTTLFATNDLRVKPNVDVLVAALAIGSHNTRNVIIGWPWIFTTEQWHRRGSATTTTASFSGDYNAAHALTPARGRMGPDGVYDEEV</sequence>
<keyword evidence="2" id="KW-1185">Reference proteome</keyword>
<dbReference type="EMBL" id="JAKWBI020000456">
    <property type="protein sequence ID" value="KAJ2894796.1"/>
    <property type="molecule type" value="Genomic_DNA"/>
</dbReference>
<accession>A0AAD5WP89</accession>
<evidence type="ECO:0000313" key="1">
    <source>
        <dbReference type="EMBL" id="KAJ2894796.1"/>
    </source>
</evidence>
<protein>
    <submittedName>
        <fullName evidence="1">Uncharacterized protein</fullName>
    </submittedName>
</protein>
<gene>
    <name evidence="1" type="ORF">MKZ38_007225</name>
</gene>
<name>A0AAD5WP89_9PEZI</name>
<evidence type="ECO:0000313" key="2">
    <source>
        <dbReference type="Proteomes" id="UP001201980"/>
    </source>
</evidence>
<proteinExistence type="predicted"/>
<reference evidence="1" key="1">
    <citation type="submission" date="2022-07" db="EMBL/GenBank/DDBJ databases">
        <title>Draft genome sequence of Zalerion maritima ATCC 34329, a (micro)plastics degrading marine fungus.</title>
        <authorList>
            <person name="Paco A."/>
            <person name="Goncalves M.F.M."/>
            <person name="Rocha-Santos T.A.P."/>
            <person name="Alves A."/>
        </authorList>
    </citation>
    <scope>NUCLEOTIDE SEQUENCE</scope>
    <source>
        <strain evidence="1">ATCC 34329</strain>
    </source>
</reference>
<comment type="caution">
    <text evidence="1">The sequence shown here is derived from an EMBL/GenBank/DDBJ whole genome shotgun (WGS) entry which is preliminary data.</text>
</comment>